<dbReference type="Proteomes" id="UP000679779">
    <property type="component" value="Unassembled WGS sequence"/>
</dbReference>
<gene>
    <name evidence="1" type="ORF">J2TS6_28580</name>
</gene>
<comment type="caution">
    <text evidence="1">The sequence shown here is derived from an EMBL/GenBank/DDBJ whole genome shotgun (WGS) entry which is preliminary data.</text>
</comment>
<name>A0A919XJ67_9BACL</name>
<reference evidence="1" key="1">
    <citation type="submission" date="2021-03" db="EMBL/GenBank/DDBJ databases">
        <title>Antimicrobial resistance genes in bacteria isolated from Japanese honey, and their potential for conferring macrolide and lincosamide resistance in the American foulbrood pathogen Paenibacillus larvae.</title>
        <authorList>
            <person name="Okamoto M."/>
            <person name="Kumagai M."/>
            <person name="Kanamori H."/>
            <person name="Takamatsu D."/>
        </authorList>
    </citation>
    <scope>NUCLEOTIDE SEQUENCE</scope>
    <source>
        <strain evidence="1">J2TS6</strain>
    </source>
</reference>
<keyword evidence="2" id="KW-1185">Reference proteome</keyword>
<dbReference type="AlphaFoldDB" id="A0A919XJ67"/>
<organism evidence="1 2">
    <name type="scientific">Paenibacillus albilobatus</name>
    <dbReference type="NCBI Taxonomy" id="2716884"/>
    <lineage>
        <taxon>Bacteria</taxon>
        <taxon>Bacillati</taxon>
        <taxon>Bacillota</taxon>
        <taxon>Bacilli</taxon>
        <taxon>Bacillales</taxon>
        <taxon>Paenibacillaceae</taxon>
        <taxon>Paenibacillus</taxon>
    </lineage>
</organism>
<sequence>MFFEKIHDYKVATSDLARMLIELEDAFGSYDDVLEFMPTIYVDFDQKMLYSLFPEPMSFEDYVPDGWIGAYKDFYALVPERERYWMIQGESFFERMWNKFRA</sequence>
<evidence type="ECO:0000313" key="1">
    <source>
        <dbReference type="EMBL" id="GIO31717.1"/>
    </source>
</evidence>
<dbReference type="EMBL" id="BORQ01000003">
    <property type="protein sequence ID" value="GIO31717.1"/>
    <property type="molecule type" value="Genomic_DNA"/>
</dbReference>
<proteinExistence type="predicted"/>
<accession>A0A919XJ67</accession>
<evidence type="ECO:0000313" key="2">
    <source>
        <dbReference type="Proteomes" id="UP000679779"/>
    </source>
</evidence>
<protein>
    <submittedName>
        <fullName evidence="1">Uncharacterized protein</fullName>
    </submittedName>
</protein>